<evidence type="ECO:0000313" key="12">
    <source>
        <dbReference type="EMBL" id="KAA9130843.1"/>
    </source>
</evidence>
<dbReference type="GO" id="GO:0006779">
    <property type="term" value="P:porphyrin-containing compound biosynthetic process"/>
    <property type="evidence" value="ECO:0007669"/>
    <property type="project" value="UniProtKB-KW"/>
</dbReference>
<evidence type="ECO:0000313" key="13">
    <source>
        <dbReference type="Proteomes" id="UP000325372"/>
    </source>
</evidence>
<feature type="transmembrane region" description="Helical" evidence="10">
    <location>
        <begin position="44"/>
        <end position="65"/>
    </location>
</feature>
<dbReference type="NCBIfam" id="TIGR00540">
    <property type="entry name" value="TPR_hemY_coli"/>
    <property type="match status" value="1"/>
</dbReference>
<evidence type="ECO:0000256" key="7">
    <source>
        <dbReference type="ARBA" id="ARBA00022989"/>
    </source>
</evidence>
<dbReference type="EMBL" id="VYXP01000006">
    <property type="protein sequence ID" value="KAA9130843.1"/>
    <property type="molecule type" value="Genomic_DNA"/>
</dbReference>
<evidence type="ECO:0000256" key="10">
    <source>
        <dbReference type="SAM" id="Phobius"/>
    </source>
</evidence>
<keyword evidence="9" id="KW-0627">Porphyrin biosynthesis</keyword>
<dbReference type="InterPro" id="IPR011990">
    <property type="entry name" value="TPR-like_helical_dom_sf"/>
</dbReference>
<reference evidence="12 13" key="1">
    <citation type="submission" date="2019-09" db="EMBL/GenBank/DDBJ databases">
        <title>Wenzhouxiangella sp. Genome sequencing and assembly.</title>
        <authorList>
            <person name="Zhang R."/>
        </authorList>
    </citation>
    <scope>NUCLEOTIDE SEQUENCE [LARGE SCALE GENOMIC DNA]</scope>
    <source>
        <strain evidence="12 13">W260</strain>
    </source>
</reference>
<evidence type="ECO:0000256" key="3">
    <source>
        <dbReference type="ARBA" id="ARBA00004744"/>
    </source>
</evidence>
<keyword evidence="5" id="KW-0997">Cell inner membrane</keyword>
<evidence type="ECO:0000256" key="1">
    <source>
        <dbReference type="ARBA" id="ARBA00002962"/>
    </source>
</evidence>
<dbReference type="Pfam" id="PF14559">
    <property type="entry name" value="TPR_19"/>
    <property type="match status" value="1"/>
</dbReference>
<keyword evidence="4" id="KW-1003">Cell membrane</keyword>
<dbReference type="GO" id="GO:0042168">
    <property type="term" value="P:heme metabolic process"/>
    <property type="evidence" value="ECO:0007669"/>
    <property type="project" value="InterPro"/>
</dbReference>
<comment type="subcellular location">
    <subcellularLocation>
        <location evidence="2">Cell inner membrane</location>
        <topology evidence="2">Multi-pass membrane protein</topology>
    </subcellularLocation>
</comment>
<dbReference type="RefSeq" id="WP_150864480.1">
    <property type="nucleotide sequence ID" value="NZ_VYXP01000006.1"/>
</dbReference>
<dbReference type="AlphaFoldDB" id="A0A5N0T779"/>
<dbReference type="Proteomes" id="UP000325372">
    <property type="component" value="Unassembled WGS sequence"/>
</dbReference>
<comment type="function">
    <text evidence="1">Involved in a late step of protoheme IX synthesis.</text>
</comment>
<organism evidence="12 13">
    <name type="scientific">Marinihelvus fidelis</name>
    <dbReference type="NCBI Taxonomy" id="2613842"/>
    <lineage>
        <taxon>Bacteria</taxon>
        <taxon>Pseudomonadati</taxon>
        <taxon>Pseudomonadota</taxon>
        <taxon>Gammaproteobacteria</taxon>
        <taxon>Chromatiales</taxon>
        <taxon>Wenzhouxiangellaceae</taxon>
        <taxon>Marinihelvus</taxon>
    </lineage>
</organism>
<dbReference type="UniPathway" id="UPA00252"/>
<feature type="domain" description="HemY N-terminal" evidence="11">
    <location>
        <begin position="29"/>
        <end position="127"/>
    </location>
</feature>
<protein>
    <submittedName>
        <fullName evidence="12">Tetratricopeptide repeat protein</fullName>
    </submittedName>
</protein>
<keyword evidence="8 10" id="KW-0472">Membrane</keyword>
<dbReference type="Gene3D" id="1.25.40.10">
    <property type="entry name" value="Tetratricopeptide repeat domain"/>
    <property type="match status" value="2"/>
</dbReference>
<accession>A0A5N0T779</accession>
<keyword evidence="13" id="KW-1185">Reference proteome</keyword>
<dbReference type="GO" id="GO:0005886">
    <property type="term" value="C:plasma membrane"/>
    <property type="evidence" value="ECO:0007669"/>
    <property type="project" value="UniProtKB-SubCell"/>
</dbReference>
<evidence type="ECO:0000259" key="11">
    <source>
        <dbReference type="Pfam" id="PF07219"/>
    </source>
</evidence>
<proteinExistence type="predicted"/>
<keyword evidence="6 10" id="KW-0812">Transmembrane</keyword>
<comment type="pathway">
    <text evidence="3">Porphyrin-containing compound metabolism; protoheme biosynthesis.</text>
</comment>
<gene>
    <name evidence="12" type="ORF">F3N42_10790</name>
</gene>
<evidence type="ECO:0000256" key="4">
    <source>
        <dbReference type="ARBA" id="ARBA00022475"/>
    </source>
</evidence>
<dbReference type="InterPro" id="IPR005254">
    <property type="entry name" value="Heme_biosyn_assoc_TPR_pro"/>
</dbReference>
<keyword evidence="7 10" id="KW-1133">Transmembrane helix</keyword>
<evidence type="ECO:0000256" key="9">
    <source>
        <dbReference type="ARBA" id="ARBA00023244"/>
    </source>
</evidence>
<dbReference type="Pfam" id="PF07219">
    <property type="entry name" value="HemY_N"/>
    <property type="match status" value="1"/>
</dbReference>
<evidence type="ECO:0000256" key="2">
    <source>
        <dbReference type="ARBA" id="ARBA00004429"/>
    </source>
</evidence>
<sequence>MKHTATWLTLLALLLLTAGLAPVFKSDPGMVQVHFRDWTLETSVLVLVGAVLLAWLLLQFALWLWRLPARTAARVAERRGLAQLEKGLLALTEGDWRTAERALQKSTVAPGRATARYLAAAQAADGQDADERRDHYLEQADSGGRRRRFLVELTRARMLVANGRFDEALPVLKSLNERRRQNPQVLGMLARCEAELGHWEAVQVLLPTLRRAQALPEDELDHLQAEVARFRLLTAEDAQALQTAWQGLPKDMQSQATVLERYAERAGQLGHAELAEPLLRKWLKKSWSPALVLRYGDPGAGDAAKRLAQCEKWLKTWPDDAALHMALGRLCAGQELWGKARHHLVRSLEIEPTAAGYDALGQLLERLGELEPSLVCYRNALRVTQGRQPEALPASAARIGPPGRE</sequence>
<evidence type="ECO:0000256" key="8">
    <source>
        <dbReference type="ARBA" id="ARBA00023136"/>
    </source>
</evidence>
<dbReference type="SUPFAM" id="SSF48452">
    <property type="entry name" value="TPR-like"/>
    <property type="match status" value="1"/>
</dbReference>
<evidence type="ECO:0000256" key="5">
    <source>
        <dbReference type="ARBA" id="ARBA00022519"/>
    </source>
</evidence>
<dbReference type="InterPro" id="IPR010817">
    <property type="entry name" value="HemY_N"/>
</dbReference>
<name>A0A5N0T779_9GAMM</name>
<evidence type="ECO:0000256" key="6">
    <source>
        <dbReference type="ARBA" id="ARBA00022692"/>
    </source>
</evidence>
<comment type="caution">
    <text evidence="12">The sequence shown here is derived from an EMBL/GenBank/DDBJ whole genome shotgun (WGS) entry which is preliminary data.</text>
</comment>